<dbReference type="Proteomes" id="UP000030669">
    <property type="component" value="Unassembled WGS sequence"/>
</dbReference>
<dbReference type="OrthoDB" id="3067876at2759"/>
<accession>S7RTT5</accession>
<proteinExistence type="predicted"/>
<feature type="compositionally biased region" description="Basic and acidic residues" evidence="1">
    <location>
        <begin position="8"/>
        <end position="32"/>
    </location>
</feature>
<organism evidence="2 3">
    <name type="scientific">Gloeophyllum trabeum (strain ATCC 11539 / FP-39264 / Madison 617)</name>
    <name type="common">Brown rot fungus</name>
    <dbReference type="NCBI Taxonomy" id="670483"/>
    <lineage>
        <taxon>Eukaryota</taxon>
        <taxon>Fungi</taxon>
        <taxon>Dikarya</taxon>
        <taxon>Basidiomycota</taxon>
        <taxon>Agaricomycotina</taxon>
        <taxon>Agaricomycetes</taxon>
        <taxon>Gloeophyllales</taxon>
        <taxon>Gloeophyllaceae</taxon>
        <taxon>Gloeophyllum</taxon>
    </lineage>
</organism>
<dbReference type="AlphaFoldDB" id="S7RTT5"/>
<evidence type="ECO:0000313" key="2">
    <source>
        <dbReference type="EMBL" id="EPQ58095.1"/>
    </source>
</evidence>
<name>S7RTT5_GLOTA</name>
<evidence type="ECO:0000256" key="1">
    <source>
        <dbReference type="SAM" id="MobiDB-lite"/>
    </source>
</evidence>
<dbReference type="KEGG" id="gtr:GLOTRDRAFT_126581"/>
<reference evidence="2 3" key="1">
    <citation type="journal article" date="2012" name="Science">
        <title>The Paleozoic origin of enzymatic lignin decomposition reconstructed from 31 fungal genomes.</title>
        <authorList>
            <person name="Floudas D."/>
            <person name="Binder M."/>
            <person name="Riley R."/>
            <person name="Barry K."/>
            <person name="Blanchette R.A."/>
            <person name="Henrissat B."/>
            <person name="Martinez A.T."/>
            <person name="Otillar R."/>
            <person name="Spatafora J.W."/>
            <person name="Yadav J.S."/>
            <person name="Aerts A."/>
            <person name="Benoit I."/>
            <person name="Boyd A."/>
            <person name="Carlson A."/>
            <person name="Copeland A."/>
            <person name="Coutinho P.M."/>
            <person name="de Vries R.P."/>
            <person name="Ferreira P."/>
            <person name="Findley K."/>
            <person name="Foster B."/>
            <person name="Gaskell J."/>
            <person name="Glotzer D."/>
            <person name="Gorecki P."/>
            <person name="Heitman J."/>
            <person name="Hesse C."/>
            <person name="Hori C."/>
            <person name="Igarashi K."/>
            <person name="Jurgens J.A."/>
            <person name="Kallen N."/>
            <person name="Kersten P."/>
            <person name="Kohler A."/>
            <person name="Kuees U."/>
            <person name="Kumar T.K.A."/>
            <person name="Kuo A."/>
            <person name="LaButti K."/>
            <person name="Larrondo L.F."/>
            <person name="Lindquist E."/>
            <person name="Ling A."/>
            <person name="Lombard V."/>
            <person name="Lucas S."/>
            <person name="Lundell T."/>
            <person name="Martin R."/>
            <person name="McLaughlin D.J."/>
            <person name="Morgenstern I."/>
            <person name="Morin E."/>
            <person name="Murat C."/>
            <person name="Nagy L.G."/>
            <person name="Nolan M."/>
            <person name="Ohm R.A."/>
            <person name="Patyshakuliyeva A."/>
            <person name="Rokas A."/>
            <person name="Ruiz-Duenas F.J."/>
            <person name="Sabat G."/>
            <person name="Salamov A."/>
            <person name="Samejima M."/>
            <person name="Schmutz J."/>
            <person name="Slot J.C."/>
            <person name="St John F."/>
            <person name="Stenlid J."/>
            <person name="Sun H."/>
            <person name="Sun S."/>
            <person name="Syed K."/>
            <person name="Tsang A."/>
            <person name="Wiebenga A."/>
            <person name="Young D."/>
            <person name="Pisabarro A."/>
            <person name="Eastwood D.C."/>
            <person name="Martin F."/>
            <person name="Cullen D."/>
            <person name="Grigoriev I.V."/>
            <person name="Hibbett D.S."/>
        </authorList>
    </citation>
    <scope>NUCLEOTIDE SEQUENCE [LARGE SCALE GENOMIC DNA]</scope>
    <source>
        <strain evidence="2 3">ATCC 11539</strain>
    </source>
</reference>
<dbReference type="RefSeq" id="XP_007863370.1">
    <property type="nucleotide sequence ID" value="XM_007865179.1"/>
</dbReference>
<keyword evidence="3" id="KW-1185">Reference proteome</keyword>
<feature type="region of interest" description="Disordered" evidence="1">
    <location>
        <begin position="1"/>
        <end position="37"/>
    </location>
</feature>
<dbReference type="GeneID" id="19301411"/>
<sequence>MPGSAEINDVHDKPSHKPEDPDLYQADEHKSTETSQWNDWKWDKNGVQHIGRMMIERLRKAMDSPTMYTYYKGQRMEAYNLSQDLAWAGVWHGDVGTNHIARRKPSVVCPRHAHAHSWRVIDLDRSYAVTAVDEERGLLAKAYYSIFQFPKFWVGDDTW</sequence>
<dbReference type="HOGENOM" id="CLU_111213_0_0_1"/>
<protein>
    <submittedName>
        <fullName evidence="2">Uncharacterized protein</fullName>
    </submittedName>
</protein>
<gene>
    <name evidence="2" type="ORF">GLOTRDRAFT_126581</name>
</gene>
<evidence type="ECO:0000313" key="3">
    <source>
        <dbReference type="Proteomes" id="UP000030669"/>
    </source>
</evidence>
<dbReference type="EMBL" id="KB469298">
    <property type="protein sequence ID" value="EPQ58095.1"/>
    <property type="molecule type" value="Genomic_DNA"/>
</dbReference>